<keyword evidence="1" id="KW-0175">Coiled coil</keyword>
<proteinExistence type="predicted"/>
<dbReference type="SUPFAM" id="SSF81301">
    <property type="entry name" value="Nucleotidyltransferase"/>
    <property type="match status" value="1"/>
</dbReference>
<dbReference type="PANTHER" id="PTHR34817">
    <property type="entry name" value="NUCLEOTIDYLTRANSFERASE"/>
    <property type="match status" value="1"/>
</dbReference>
<dbReference type="PANTHER" id="PTHR34817:SF2">
    <property type="entry name" value="NUCLEOTIDYLTRANSFERASE"/>
    <property type="match status" value="1"/>
</dbReference>
<evidence type="ECO:0000256" key="1">
    <source>
        <dbReference type="SAM" id="Coils"/>
    </source>
</evidence>
<keyword evidence="2" id="KW-0808">Transferase</keyword>
<dbReference type="GO" id="GO:0016740">
    <property type="term" value="F:transferase activity"/>
    <property type="evidence" value="ECO:0007669"/>
    <property type="project" value="UniProtKB-KW"/>
</dbReference>
<reference evidence="2 3" key="1">
    <citation type="journal article" date="2017" name="Int. J. Syst. Evol. Microbiol.">
        <title>Jeotgalibaca porci sp. nov. and Jeotgalibaca arthritidis sp. nov., isolated from pigs, and emended description of the genus Jeotgalibaca.</title>
        <authorList>
            <person name="Zamora L."/>
            <person name="Perez-Sancho M."/>
            <person name="Dominguez L."/>
            <person name="Fernandez-Garayzabal J.F."/>
            <person name="Vela A.I."/>
        </authorList>
    </citation>
    <scope>NUCLEOTIDE SEQUENCE [LARGE SCALE GENOMIC DNA]</scope>
    <source>
        <strain evidence="2 3">CECT 9157</strain>
    </source>
</reference>
<accession>A0A6G7K763</accession>
<dbReference type="InterPro" id="IPR018775">
    <property type="entry name" value="RlaP"/>
</dbReference>
<dbReference type="RefSeq" id="WP_166160520.1">
    <property type="nucleotide sequence ID" value="NZ_CP049740.1"/>
</dbReference>
<dbReference type="EMBL" id="CP049740">
    <property type="protein sequence ID" value="QII81061.1"/>
    <property type="molecule type" value="Genomic_DNA"/>
</dbReference>
<name>A0A6G7K763_9LACT</name>
<gene>
    <name evidence="2" type="ORF">G7057_00290</name>
</gene>
<keyword evidence="3" id="KW-1185">Reference proteome</keyword>
<dbReference type="KEGG" id="jar:G7057_00290"/>
<sequence>MNKIIKQKIKEVEKREKVKVILAVESGSRAWGFESKDSDYDVRFIYLREKDDYLKLEGLRDVIEWQLDETLDINGWDIQKALRLLYKSNPTLFEWCSSPIVYYETSEADELRKLLPSYFSDKKLLYHYWNMAKSNYREYLKNNKVTAKKYFYVLRPILAANWVLEHNSNPPMEFEKLIEDQLSSDLKPIVYDLLEKKKSINELDLVDRIDVLNQYIEENIDNLEEKAQSSLDKNDINWEPLNEFFLKLLGE</sequence>
<dbReference type="Proteomes" id="UP000501451">
    <property type="component" value="Chromosome"/>
</dbReference>
<dbReference type="InterPro" id="IPR043519">
    <property type="entry name" value="NT_sf"/>
</dbReference>
<evidence type="ECO:0000313" key="2">
    <source>
        <dbReference type="EMBL" id="QII81061.1"/>
    </source>
</evidence>
<dbReference type="Pfam" id="PF10127">
    <property type="entry name" value="RlaP"/>
    <property type="match status" value="1"/>
</dbReference>
<protein>
    <submittedName>
        <fullName evidence="2">Nucleotidyltransferase domain-containing protein</fullName>
    </submittedName>
</protein>
<organism evidence="2 3">
    <name type="scientific">Jeotgalibaca arthritidis</name>
    <dbReference type="NCBI Taxonomy" id="1868794"/>
    <lineage>
        <taxon>Bacteria</taxon>
        <taxon>Bacillati</taxon>
        <taxon>Bacillota</taxon>
        <taxon>Bacilli</taxon>
        <taxon>Lactobacillales</taxon>
        <taxon>Carnobacteriaceae</taxon>
        <taxon>Jeotgalibaca</taxon>
    </lineage>
</organism>
<evidence type="ECO:0000313" key="3">
    <source>
        <dbReference type="Proteomes" id="UP000501451"/>
    </source>
</evidence>
<feature type="coiled-coil region" evidence="1">
    <location>
        <begin position="206"/>
        <end position="233"/>
    </location>
</feature>
<dbReference type="AlphaFoldDB" id="A0A6G7K763"/>